<comment type="caution">
    <text evidence="1">The sequence shown here is derived from an EMBL/GenBank/DDBJ whole genome shotgun (WGS) entry which is preliminary data.</text>
</comment>
<proteinExistence type="predicted"/>
<sequence>MNEAEMDKGEKGRLVYLLFSPFIFSQKISNFKL</sequence>
<organism evidence="1 2">
    <name type="scientific">Chryseobacterium populi</name>
    <dbReference type="NCBI Taxonomy" id="1144316"/>
    <lineage>
        <taxon>Bacteria</taxon>
        <taxon>Pseudomonadati</taxon>
        <taxon>Bacteroidota</taxon>
        <taxon>Flavobacteriia</taxon>
        <taxon>Flavobacteriales</taxon>
        <taxon>Weeksellaceae</taxon>
        <taxon>Chryseobacterium group</taxon>
        <taxon>Chryseobacterium</taxon>
    </lineage>
</organism>
<gene>
    <name evidence="1" type="ORF">PMI13_00590</name>
</gene>
<keyword evidence="2" id="KW-1185">Reference proteome</keyword>
<accession>J2KPY4</accession>
<protein>
    <submittedName>
        <fullName evidence="1">Uncharacterized protein</fullName>
    </submittedName>
</protein>
<dbReference type="EMBL" id="AKJY01000009">
    <property type="protein sequence ID" value="EJL75113.1"/>
    <property type="molecule type" value="Genomic_DNA"/>
</dbReference>
<dbReference type="AlphaFoldDB" id="J2KPY4"/>
<reference evidence="1 2" key="1">
    <citation type="journal article" date="2012" name="J. Bacteriol.">
        <title>Twenty-one genome sequences from Pseudomonas species and 19 genome sequences from diverse bacteria isolated from the rhizosphere and endosphere of Populus deltoides.</title>
        <authorList>
            <person name="Brown S.D."/>
            <person name="Utturkar S.M."/>
            <person name="Klingeman D.M."/>
            <person name="Johnson C.M."/>
            <person name="Martin S.L."/>
            <person name="Land M.L."/>
            <person name="Lu T.Y."/>
            <person name="Schadt C.W."/>
            <person name="Doktycz M.J."/>
            <person name="Pelletier D.A."/>
        </authorList>
    </citation>
    <scope>NUCLEOTIDE SEQUENCE [LARGE SCALE GENOMIC DNA]</scope>
    <source>
        <strain evidence="1 2">CF314</strain>
    </source>
</reference>
<name>J2KPY4_9FLAO</name>
<dbReference type="Proteomes" id="UP000007509">
    <property type="component" value="Unassembled WGS sequence"/>
</dbReference>
<evidence type="ECO:0000313" key="2">
    <source>
        <dbReference type="Proteomes" id="UP000007509"/>
    </source>
</evidence>
<evidence type="ECO:0000313" key="1">
    <source>
        <dbReference type="EMBL" id="EJL75113.1"/>
    </source>
</evidence>